<feature type="region of interest" description="Disordered" evidence="6">
    <location>
        <begin position="140"/>
        <end position="209"/>
    </location>
</feature>
<proteinExistence type="predicted"/>
<evidence type="ECO:0000256" key="1">
    <source>
        <dbReference type="ARBA" id="ARBA00011764"/>
    </source>
</evidence>
<keyword evidence="8" id="KW-1185">Reference proteome</keyword>
<reference evidence="9" key="1">
    <citation type="submission" date="2025-08" db="UniProtKB">
        <authorList>
            <consortium name="RefSeq"/>
        </authorList>
    </citation>
    <scope>IDENTIFICATION</scope>
    <source>
        <tissue evidence="9">Total insect</tissue>
    </source>
</reference>
<evidence type="ECO:0000256" key="5">
    <source>
        <dbReference type="ARBA" id="ARBA00025466"/>
    </source>
</evidence>
<protein>
    <recommendedName>
        <fullName evidence="2">Regulatory protein zeste</fullName>
    </recommendedName>
</protein>
<comment type="function">
    <text evidence="5">Involved in transvection phenomena (= synapsis-dependent gene expression), where the synaptic pairing of chromosomes carrying genes with which zeste interacts influences the expression of these genes. Zeste binds to DNA and stimulates transcription from a nearby promoter.</text>
</comment>
<gene>
    <name evidence="9" type="primary">LOC117640481</name>
</gene>
<evidence type="ECO:0000256" key="2">
    <source>
        <dbReference type="ARBA" id="ARBA00016807"/>
    </source>
</evidence>
<dbReference type="Proteomes" id="UP000515158">
    <property type="component" value="Unplaced"/>
</dbReference>
<dbReference type="AlphaFoldDB" id="A0A6P8Y8C3"/>
<feature type="compositionally biased region" description="Low complexity" evidence="6">
    <location>
        <begin position="140"/>
        <end position="167"/>
    </location>
</feature>
<sequence>MGARPEQWNCLMDILAHDKELLHGDFKGPNGVIRTRQRWEDIAAVLNQIPGDQKDGAGWKESWNKLKLRARDACRKRAAYMAGTGGGPVASIVGLGLSALHERVINLTGLKAALGSHAPDPLQIQLDMAQAEVVDEPQGVAQAPAQVAQAAEAAHAAPPAQPAEAAHPAPPVQPPHAGQAAQAAPLPEAGQAAPPVQPPEAGQAVQAAQPPQAAQVAQAAQPVAFVVLDDEALLGEAAGPVAGVEPDLVPFKWENEDDNDVLFLDLLTPVKNKVEVKLEPVEAQIKEEGGIGGMYHTPPRESGLTPSCKRRPTRDHTRHEGCWGPSDTRLSIESRYEAVIRHNTIVMQEVLKVMQNFNLQF</sequence>
<comment type="subunit">
    <text evidence="1">Self-associates forming complexes of several hundred monomers.</text>
</comment>
<feature type="domain" description="Myb/SANT-like DNA-binding" evidence="7">
    <location>
        <begin position="7"/>
        <end position="72"/>
    </location>
</feature>
<dbReference type="InterPro" id="IPR028002">
    <property type="entry name" value="Myb_DNA-bind_5"/>
</dbReference>
<dbReference type="RefSeq" id="XP_034232895.1">
    <property type="nucleotide sequence ID" value="XM_034377004.1"/>
</dbReference>
<evidence type="ECO:0000256" key="3">
    <source>
        <dbReference type="ARBA" id="ARBA00023015"/>
    </source>
</evidence>
<evidence type="ECO:0000313" key="8">
    <source>
        <dbReference type="Proteomes" id="UP000515158"/>
    </source>
</evidence>
<keyword evidence="4" id="KW-0804">Transcription</keyword>
<feature type="compositionally biased region" description="Low complexity" evidence="6">
    <location>
        <begin position="175"/>
        <end position="209"/>
    </location>
</feature>
<keyword evidence="3" id="KW-0805">Transcription regulation</keyword>
<name>A0A6P8Y8C3_THRPL</name>
<evidence type="ECO:0000259" key="7">
    <source>
        <dbReference type="Pfam" id="PF13873"/>
    </source>
</evidence>
<organism evidence="9">
    <name type="scientific">Thrips palmi</name>
    <name type="common">Melon thrips</name>
    <dbReference type="NCBI Taxonomy" id="161013"/>
    <lineage>
        <taxon>Eukaryota</taxon>
        <taxon>Metazoa</taxon>
        <taxon>Ecdysozoa</taxon>
        <taxon>Arthropoda</taxon>
        <taxon>Hexapoda</taxon>
        <taxon>Insecta</taxon>
        <taxon>Pterygota</taxon>
        <taxon>Neoptera</taxon>
        <taxon>Paraneoptera</taxon>
        <taxon>Thysanoptera</taxon>
        <taxon>Terebrantia</taxon>
        <taxon>Thripoidea</taxon>
        <taxon>Thripidae</taxon>
        <taxon>Thrips</taxon>
    </lineage>
</organism>
<dbReference type="OrthoDB" id="7390171at2759"/>
<dbReference type="KEGG" id="tpal:117640481"/>
<evidence type="ECO:0000313" key="9">
    <source>
        <dbReference type="RefSeq" id="XP_034232895.1"/>
    </source>
</evidence>
<accession>A0A6P8Y8C3</accession>
<dbReference type="Pfam" id="PF13873">
    <property type="entry name" value="Myb_DNA-bind_5"/>
    <property type="match status" value="1"/>
</dbReference>
<evidence type="ECO:0000256" key="6">
    <source>
        <dbReference type="SAM" id="MobiDB-lite"/>
    </source>
</evidence>
<feature type="region of interest" description="Disordered" evidence="6">
    <location>
        <begin position="290"/>
        <end position="322"/>
    </location>
</feature>
<evidence type="ECO:0000256" key="4">
    <source>
        <dbReference type="ARBA" id="ARBA00023163"/>
    </source>
</evidence>
<dbReference type="GeneID" id="117640481"/>
<dbReference type="InParanoid" id="A0A6P8Y8C3"/>